<dbReference type="PRINTS" id="PR00843">
    <property type="entry name" value="GLHYDRLASE30"/>
</dbReference>
<proteinExistence type="inferred from homology"/>
<dbReference type="EC" id="3.2.1.45" evidence="3 6"/>
<gene>
    <name evidence="12" type="primary">LOC106747405</name>
</gene>
<evidence type="ECO:0000256" key="1">
    <source>
        <dbReference type="ARBA" id="ARBA00001013"/>
    </source>
</evidence>
<dbReference type="RefSeq" id="XP_014480384.1">
    <property type="nucleotide sequence ID" value="XM_014624898.1"/>
</dbReference>
<dbReference type="Pfam" id="PF17189">
    <property type="entry name" value="Glyco_hydro_30C"/>
    <property type="match status" value="1"/>
</dbReference>
<keyword evidence="6" id="KW-0326">Glycosidase</keyword>
<feature type="region of interest" description="Disordered" evidence="7">
    <location>
        <begin position="1"/>
        <end position="28"/>
    </location>
</feature>
<evidence type="ECO:0000256" key="4">
    <source>
        <dbReference type="ARBA" id="ARBA00022729"/>
    </source>
</evidence>
<evidence type="ECO:0000256" key="8">
    <source>
        <dbReference type="SAM" id="Phobius"/>
    </source>
</evidence>
<dbReference type="InterPro" id="IPR033453">
    <property type="entry name" value="Glyco_hydro_30_TIM-barrel"/>
</dbReference>
<feature type="domain" description="Glycosyl hydrolase family 30 beta sandwich" evidence="10">
    <location>
        <begin position="491"/>
        <end position="559"/>
    </location>
</feature>
<comment type="similarity">
    <text evidence="2 6">Belongs to the glycosyl hydrolase 30 family.</text>
</comment>
<keyword evidence="5 6" id="KW-0378">Hydrolase</keyword>
<keyword evidence="11" id="KW-1185">Reference proteome</keyword>
<evidence type="ECO:0000259" key="9">
    <source>
        <dbReference type="Pfam" id="PF02055"/>
    </source>
</evidence>
<comment type="catalytic activity">
    <reaction evidence="1">
        <text>a beta-D-glucosyl-(1&lt;-&gt;1')-N-acylsphing-4-enine + H2O = an N-acylsphing-4-enine + D-glucose</text>
        <dbReference type="Rhea" id="RHEA:13269"/>
        <dbReference type="ChEBI" id="CHEBI:4167"/>
        <dbReference type="ChEBI" id="CHEBI:15377"/>
        <dbReference type="ChEBI" id="CHEBI:22801"/>
        <dbReference type="ChEBI" id="CHEBI:52639"/>
        <dbReference type="EC" id="3.2.1.45"/>
    </reaction>
    <physiologicalReaction direction="left-to-right" evidence="1">
        <dbReference type="Rhea" id="RHEA:13270"/>
    </physiologicalReaction>
</comment>
<evidence type="ECO:0000256" key="6">
    <source>
        <dbReference type="RuleBase" id="RU361188"/>
    </source>
</evidence>
<dbReference type="Proteomes" id="UP000515204">
    <property type="component" value="Unplaced"/>
</dbReference>
<reference evidence="12" key="1">
    <citation type="submission" date="2025-08" db="UniProtKB">
        <authorList>
            <consortium name="RefSeq"/>
        </authorList>
    </citation>
    <scope>IDENTIFICATION</scope>
</reference>
<sequence>MQRKEGVGGGREGDRARNHTETGSSWREAIGERKQERCHRIGNCMFFTLPGMMRAVILLLIAASAAVRGDDCIRRKVEYGIVCVCNSTYCDYVPDVQVQENQYVTYTSTESGQRLNISIGNFSNGYSSCDITITVDTSKAFQEIFGFGGAMTDAAALNIRNLREPTQQKLIEAYYGAKGSRYTFCRIPMAGTDFSTRPYTYADTPGDLTLSNFSLVEEDNYKIGYLHDMMKIMPNRDDMKIFTTSWSAPAWMKDTNKITWGALKPEYYQLYADYIRKFFDAYKEKDIDIWGMTPGNEPLDGYFPIFPFNAMKWTATTAANFCTKNLQPTLSEAGYEPTYMALDDQRFFIPEILDIMFKSDKAKELFTGTAYHWYANKLFSLSRLDKLHNEYPNKFILMTEACTGSSLLEREKVKLGSWERGEKYLQDIIENMLHWVSGWVDWNLALDKHGMPNWAKNYVDSPIIVMPENDEFYKQPMYYALYHVSKFVPRNSTRISSEFSYKNCFEDYSNVKAVAFCTNEGIVIVIMNKDNIPHNICIQDDAMSGKICLQQPEKSFTTLIYRAPQECGKSTI</sequence>
<name>A0A6P3XQS2_DINQU</name>
<evidence type="ECO:0000313" key="12">
    <source>
        <dbReference type="RefSeq" id="XP_014480384.1"/>
    </source>
</evidence>
<dbReference type="SUPFAM" id="SSF51445">
    <property type="entry name" value="(Trans)glycosidases"/>
    <property type="match status" value="1"/>
</dbReference>
<evidence type="ECO:0000256" key="5">
    <source>
        <dbReference type="ARBA" id="ARBA00022801"/>
    </source>
</evidence>
<dbReference type="GO" id="GO:0006680">
    <property type="term" value="P:glucosylceramide catabolic process"/>
    <property type="evidence" value="ECO:0007669"/>
    <property type="project" value="TreeGrafter"/>
</dbReference>
<dbReference type="KEGG" id="dqu:106747405"/>
<evidence type="ECO:0000256" key="3">
    <source>
        <dbReference type="ARBA" id="ARBA00012658"/>
    </source>
</evidence>
<keyword evidence="6" id="KW-0746">Sphingolipid metabolism</keyword>
<evidence type="ECO:0000256" key="2">
    <source>
        <dbReference type="ARBA" id="ARBA00005382"/>
    </source>
</evidence>
<dbReference type="GeneID" id="106747405"/>
<dbReference type="PANTHER" id="PTHR11069">
    <property type="entry name" value="GLUCOSYLCERAMIDASE"/>
    <property type="match status" value="1"/>
</dbReference>
<dbReference type="InterPro" id="IPR017853">
    <property type="entry name" value="GH"/>
</dbReference>
<dbReference type="InterPro" id="IPR001139">
    <property type="entry name" value="Glyco_hydro_30"/>
</dbReference>
<feature type="domain" description="Glycosyl hydrolase family 30 TIM-barrel" evidence="9">
    <location>
        <begin position="145"/>
        <end position="488"/>
    </location>
</feature>
<protein>
    <recommendedName>
        <fullName evidence="3 6">Glucosylceramidase</fullName>
        <ecNumber evidence="3 6">3.2.1.45</ecNumber>
    </recommendedName>
</protein>
<dbReference type="Pfam" id="PF02055">
    <property type="entry name" value="Glyco_hydro_30"/>
    <property type="match status" value="1"/>
</dbReference>
<evidence type="ECO:0000259" key="10">
    <source>
        <dbReference type="Pfam" id="PF17189"/>
    </source>
</evidence>
<keyword evidence="6" id="KW-0443">Lipid metabolism</keyword>
<dbReference type="GO" id="GO:0016020">
    <property type="term" value="C:membrane"/>
    <property type="evidence" value="ECO:0007669"/>
    <property type="project" value="GOC"/>
</dbReference>
<evidence type="ECO:0000313" key="11">
    <source>
        <dbReference type="Proteomes" id="UP000515204"/>
    </source>
</evidence>
<dbReference type="Gene3D" id="3.20.20.80">
    <property type="entry name" value="Glycosidases"/>
    <property type="match status" value="1"/>
</dbReference>
<keyword evidence="8" id="KW-0812">Transmembrane</keyword>
<dbReference type="OrthoDB" id="2160638at2759"/>
<organism evidence="11 12">
    <name type="scientific">Dinoponera quadriceps</name>
    <name type="common">South American ant</name>
    <dbReference type="NCBI Taxonomy" id="609295"/>
    <lineage>
        <taxon>Eukaryota</taxon>
        <taxon>Metazoa</taxon>
        <taxon>Ecdysozoa</taxon>
        <taxon>Arthropoda</taxon>
        <taxon>Hexapoda</taxon>
        <taxon>Insecta</taxon>
        <taxon>Pterygota</taxon>
        <taxon>Neoptera</taxon>
        <taxon>Endopterygota</taxon>
        <taxon>Hymenoptera</taxon>
        <taxon>Apocrita</taxon>
        <taxon>Aculeata</taxon>
        <taxon>Formicoidea</taxon>
        <taxon>Formicidae</taxon>
        <taxon>Ponerinae</taxon>
        <taxon>Ponerini</taxon>
        <taxon>Dinoponera</taxon>
    </lineage>
</organism>
<dbReference type="AlphaFoldDB" id="A0A6P3XQS2"/>
<keyword evidence="4" id="KW-0732">Signal</keyword>
<keyword evidence="8" id="KW-0472">Membrane</keyword>
<feature type="compositionally biased region" description="Basic and acidic residues" evidence="7">
    <location>
        <begin position="1"/>
        <end position="20"/>
    </location>
</feature>
<keyword evidence="8" id="KW-1133">Transmembrane helix</keyword>
<evidence type="ECO:0000256" key="7">
    <source>
        <dbReference type="SAM" id="MobiDB-lite"/>
    </source>
</evidence>
<feature type="transmembrane region" description="Helical" evidence="8">
    <location>
        <begin position="44"/>
        <end position="67"/>
    </location>
</feature>
<dbReference type="InterPro" id="IPR033452">
    <property type="entry name" value="GH30_C"/>
</dbReference>
<dbReference type="GO" id="GO:0004348">
    <property type="term" value="F:glucosylceramidase activity"/>
    <property type="evidence" value="ECO:0007669"/>
    <property type="project" value="UniProtKB-EC"/>
</dbReference>
<dbReference type="PANTHER" id="PTHR11069:SF23">
    <property type="entry name" value="LYSOSOMAL ACID GLUCOSYLCERAMIDASE"/>
    <property type="match status" value="1"/>
</dbReference>
<accession>A0A6P3XQS2</accession>
<dbReference type="SUPFAM" id="SSF51011">
    <property type="entry name" value="Glycosyl hydrolase domain"/>
    <property type="match status" value="1"/>
</dbReference>